<dbReference type="InterPro" id="IPR000620">
    <property type="entry name" value="EamA_dom"/>
</dbReference>
<keyword evidence="9" id="KW-1185">Reference proteome</keyword>
<evidence type="ECO:0000313" key="9">
    <source>
        <dbReference type="Proteomes" id="UP000681075"/>
    </source>
</evidence>
<proteinExistence type="inferred from homology"/>
<feature type="transmembrane region" description="Helical" evidence="6">
    <location>
        <begin position="175"/>
        <end position="194"/>
    </location>
</feature>
<evidence type="ECO:0000256" key="6">
    <source>
        <dbReference type="SAM" id="Phobius"/>
    </source>
</evidence>
<feature type="transmembrane region" description="Helical" evidence="6">
    <location>
        <begin position="206"/>
        <end position="228"/>
    </location>
</feature>
<dbReference type="InterPro" id="IPR050638">
    <property type="entry name" value="AA-Vitamin_Transporters"/>
</dbReference>
<gene>
    <name evidence="8" type="ORF">TMPK1_17280</name>
</gene>
<evidence type="ECO:0000256" key="4">
    <source>
        <dbReference type="ARBA" id="ARBA00022989"/>
    </source>
</evidence>
<feature type="transmembrane region" description="Helical" evidence="6">
    <location>
        <begin position="240"/>
        <end position="257"/>
    </location>
</feature>
<reference evidence="8" key="1">
    <citation type="submission" date="2021-02" db="EMBL/GenBank/DDBJ databases">
        <title>Genome sequence of Rhodospirillales sp. strain TMPK1 isolated from soil.</title>
        <authorList>
            <person name="Nakai R."/>
            <person name="Kusada H."/>
            <person name="Tamaki H."/>
        </authorList>
    </citation>
    <scope>NUCLEOTIDE SEQUENCE</scope>
    <source>
        <strain evidence="8">TMPK1</strain>
    </source>
</reference>
<dbReference type="Proteomes" id="UP000681075">
    <property type="component" value="Unassembled WGS sequence"/>
</dbReference>
<evidence type="ECO:0000256" key="2">
    <source>
        <dbReference type="ARBA" id="ARBA00007362"/>
    </source>
</evidence>
<feature type="transmembrane region" description="Helical" evidence="6">
    <location>
        <begin position="28"/>
        <end position="49"/>
    </location>
</feature>
<keyword evidence="5 6" id="KW-0472">Membrane</keyword>
<dbReference type="GO" id="GO:0016020">
    <property type="term" value="C:membrane"/>
    <property type="evidence" value="ECO:0007669"/>
    <property type="project" value="UniProtKB-SubCell"/>
</dbReference>
<dbReference type="InterPro" id="IPR037185">
    <property type="entry name" value="EmrE-like"/>
</dbReference>
<feature type="transmembrane region" description="Helical" evidence="6">
    <location>
        <begin position="142"/>
        <end position="163"/>
    </location>
</feature>
<evidence type="ECO:0000256" key="5">
    <source>
        <dbReference type="ARBA" id="ARBA00023136"/>
    </source>
</evidence>
<feature type="transmembrane region" description="Helical" evidence="6">
    <location>
        <begin position="117"/>
        <end position="136"/>
    </location>
</feature>
<dbReference type="SUPFAM" id="SSF103481">
    <property type="entry name" value="Multidrug resistance efflux transporter EmrE"/>
    <property type="match status" value="2"/>
</dbReference>
<dbReference type="PANTHER" id="PTHR32322:SF2">
    <property type="entry name" value="EAMA DOMAIN-CONTAINING PROTEIN"/>
    <property type="match status" value="1"/>
</dbReference>
<accession>A0A8S8XCB6</accession>
<feature type="domain" description="EamA" evidence="7">
    <location>
        <begin position="7"/>
        <end position="134"/>
    </location>
</feature>
<dbReference type="Pfam" id="PF00892">
    <property type="entry name" value="EamA"/>
    <property type="match status" value="2"/>
</dbReference>
<dbReference type="EMBL" id="BOPV01000001">
    <property type="protein sequence ID" value="GIL39491.1"/>
    <property type="molecule type" value="Genomic_DNA"/>
</dbReference>
<comment type="subcellular location">
    <subcellularLocation>
        <location evidence="1">Membrane</location>
        <topology evidence="1">Multi-pass membrane protein</topology>
    </subcellularLocation>
</comment>
<feature type="transmembrane region" description="Helical" evidence="6">
    <location>
        <begin position="263"/>
        <end position="280"/>
    </location>
</feature>
<sequence length="284" mass="30180">MRFAPFLFLLLWSSGFTALKLGLADAEPFTFLALRYLCAVALLVPLTLIVRPRWPTTQMQFVHLAVIGVLVQAFYFSMTYLSIRLGLGAGTIALVTSLQPILVTLAAPAVAGERVEASRWLGLLLGLGGAMVTIVAKSDVEVTSSLALGAAVLALLALTGGTLYEKRFGTAQHPLASNLVQYAVGLIVVAPFALSLETLQINWTPQLIGSLAYLVICNSLVAMTLLFAMIRAGQVSRVSSLFFLVPPGAALVAWIVLGEHMPPLAWGGFALAAVGVYLATRQRA</sequence>
<evidence type="ECO:0000259" key="7">
    <source>
        <dbReference type="Pfam" id="PF00892"/>
    </source>
</evidence>
<comment type="caution">
    <text evidence="8">The sequence shown here is derived from an EMBL/GenBank/DDBJ whole genome shotgun (WGS) entry which is preliminary data.</text>
</comment>
<keyword evidence="8" id="KW-0547">Nucleotide-binding</keyword>
<keyword evidence="4 6" id="KW-1133">Transmembrane helix</keyword>
<keyword evidence="8" id="KW-0067">ATP-binding</keyword>
<dbReference type="AlphaFoldDB" id="A0A8S8XCB6"/>
<dbReference type="PANTHER" id="PTHR32322">
    <property type="entry name" value="INNER MEMBRANE TRANSPORTER"/>
    <property type="match status" value="1"/>
</dbReference>
<evidence type="ECO:0000256" key="1">
    <source>
        <dbReference type="ARBA" id="ARBA00004141"/>
    </source>
</evidence>
<name>A0A8S8XCB6_9PROT</name>
<comment type="similarity">
    <text evidence="2">Belongs to the EamA transporter family.</text>
</comment>
<feature type="domain" description="EamA" evidence="7">
    <location>
        <begin position="149"/>
        <end position="280"/>
    </location>
</feature>
<dbReference type="GO" id="GO:0005524">
    <property type="term" value="F:ATP binding"/>
    <property type="evidence" value="ECO:0007669"/>
    <property type="project" value="UniProtKB-KW"/>
</dbReference>
<protein>
    <submittedName>
        <fullName evidence="8">Peptide ABC transporter ATP-binding protein</fullName>
    </submittedName>
</protein>
<dbReference type="RefSeq" id="WP_420242594.1">
    <property type="nucleotide sequence ID" value="NZ_BOPV01000001.1"/>
</dbReference>
<feature type="transmembrane region" description="Helical" evidence="6">
    <location>
        <begin position="61"/>
        <end position="83"/>
    </location>
</feature>
<evidence type="ECO:0000256" key="3">
    <source>
        <dbReference type="ARBA" id="ARBA00022692"/>
    </source>
</evidence>
<keyword evidence="3 6" id="KW-0812">Transmembrane</keyword>
<feature type="transmembrane region" description="Helical" evidence="6">
    <location>
        <begin position="89"/>
        <end position="110"/>
    </location>
</feature>
<evidence type="ECO:0000313" key="8">
    <source>
        <dbReference type="EMBL" id="GIL39491.1"/>
    </source>
</evidence>
<organism evidence="8 9">
    <name type="scientific">Roseiterribacter gracilis</name>
    <dbReference type="NCBI Taxonomy" id="2812848"/>
    <lineage>
        <taxon>Bacteria</taxon>
        <taxon>Pseudomonadati</taxon>
        <taxon>Pseudomonadota</taxon>
        <taxon>Alphaproteobacteria</taxon>
        <taxon>Rhodospirillales</taxon>
        <taxon>Roseiterribacteraceae</taxon>
        <taxon>Roseiterribacter</taxon>
    </lineage>
</organism>